<dbReference type="Proteomes" id="UP000320209">
    <property type="component" value="Unassembled WGS sequence"/>
</dbReference>
<evidence type="ECO:0000259" key="1">
    <source>
        <dbReference type="SMART" id="SM00849"/>
    </source>
</evidence>
<proteinExistence type="predicted"/>
<gene>
    <name evidence="2" type="ORF">FB381_2018</name>
</gene>
<dbReference type="Gene3D" id="3.60.15.10">
    <property type="entry name" value="Ribonuclease Z/Hydroxyacylglutathione hydrolase-like"/>
    <property type="match status" value="1"/>
</dbReference>
<dbReference type="OrthoDB" id="2971563at2"/>
<evidence type="ECO:0000313" key="3">
    <source>
        <dbReference type="Proteomes" id="UP000320209"/>
    </source>
</evidence>
<dbReference type="SMART" id="SM00849">
    <property type="entry name" value="Lactamase_B"/>
    <property type="match status" value="1"/>
</dbReference>
<dbReference type="RefSeq" id="WP_141780159.1">
    <property type="nucleotide sequence ID" value="NZ_VFOV01000001.1"/>
</dbReference>
<organism evidence="2 3">
    <name type="scientific">Nocardioides albertanoniae</name>
    <dbReference type="NCBI Taxonomy" id="1175486"/>
    <lineage>
        <taxon>Bacteria</taxon>
        <taxon>Bacillati</taxon>
        <taxon>Actinomycetota</taxon>
        <taxon>Actinomycetes</taxon>
        <taxon>Propionibacteriales</taxon>
        <taxon>Nocardioidaceae</taxon>
        <taxon>Nocardioides</taxon>
    </lineage>
</organism>
<comment type="caution">
    <text evidence="2">The sequence shown here is derived from an EMBL/GenBank/DDBJ whole genome shotgun (WGS) entry which is preliminary data.</text>
</comment>
<dbReference type="InterPro" id="IPR036866">
    <property type="entry name" value="RibonucZ/Hydroxyglut_hydro"/>
</dbReference>
<accession>A0A543A6H7</accession>
<protein>
    <submittedName>
        <fullName evidence="2">Glyoxylase-like metal-dependent hydrolase (Beta-lactamase superfamily II)</fullName>
    </submittedName>
</protein>
<dbReference type="EMBL" id="VFOV01000001">
    <property type="protein sequence ID" value="TQL68129.1"/>
    <property type="molecule type" value="Genomic_DNA"/>
</dbReference>
<dbReference type="SUPFAM" id="SSF56281">
    <property type="entry name" value="Metallo-hydrolase/oxidoreductase"/>
    <property type="match status" value="1"/>
</dbReference>
<sequence length="227" mass="24383">MSDVPSTYTGAVKPGGPADSRELAGLSITKVAVDEQMSNNCYLLRCRATGEQLLVDAAAEPDTLRPLIGDRLATVVTTHQHWDHHRALADVVASTGAATVAGEPDEAAITEATGVRISRPVAHGDTVTVGDCTLEVIALRGHTPGSIALVYRDPEGTPHLWTGDSLFPGGVGNTQKDPVRFTQLLDDVEERIFATLPDETWFYPGHGDDSTLGAERPHLAEWRERGW</sequence>
<dbReference type="InterPro" id="IPR001279">
    <property type="entry name" value="Metallo-B-lactamas"/>
</dbReference>
<dbReference type="PANTHER" id="PTHR46233">
    <property type="entry name" value="HYDROXYACYLGLUTATHIONE HYDROLASE GLOC"/>
    <property type="match status" value="1"/>
</dbReference>
<dbReference type="AlphaFoldDB" id="A0A543A6H7"/>
<dbReference type="PANTHER" id="PTHR46233:SF1">
    <property type="entry name" value="CONSERVED PROTEIN"/>
    <property type="match status" value="1"/>
</dbReference>
<name>A0A543A6H7_9ACTN</name>
<dbReference type="Pfam" id="PF00753">
    <property type="entry name" value="Lactamase_B"/>
    <property type="match status" value="1"/>
</dbReference>
<reference evidence="2 3" key="1">
    <citation type="submission" date="2019-06" db="EMBL/GenBank/DDBJ databases">
        <title>Sequencing the genomes of 1000 actinobacteria strains.</title>
        <authorList>
            <person name="Klenk H.-P."/>
        </authorList>
    </citation>
    <scope>NUCLEOTIDE SEQUENCE [LARGE SCALE GENOMIC DNA]</scope>
    <source>
        <strain evidence="2 3">DSM 25218</strain>
    </source>
</reference>
<dbReference type="GO" id="GO:0016787">
    <property type="term" value="F:hydrolase activity"/>
    <property type="evidence" value="ECO:0007669"/>
    <property type="project" value="UniProtKB-KW"/>
</dbReference>
<evidence type="ECO:0000313" key="2">
    <source>
        <dbReference type="EMBL" id="TQL68129.1"/>
    </source>
</evidence>
<keyword evidence="2" id="KW-0378">Hydrolase</keyword>
<dbReference type="CDD" id="cd06262">
    <property type="entry name" value="metallo-hydrolase-like_MBL-fold"/>
    <property type="match status" value="1"/>
</dbReference>
<feature type="domain" description="Metallo-beta-lactamase" evidence="1">
    <location>
        <begin position="38"/>
        <end position="206"/>
    </location>
</feature>
<keyword evidence="3" id="KW-1185">Reference proteome</keyword>
<dbReference type="InterPro" id="IPR051453">
    <property type="entry name" value="MBL_Glyoxalase_II"/>
</dbReference>